<evidence type="ECO:0000313" key="5">
    <source>
        <dbReference type="EMBL" id="WEY85841.1"/>
    </source>
</evidence>
<dbReference type="CDD" id="cd00093">
    <property type="entry name" value="HTH_XRE"/>
    <property type="match status" value="1"/>
</dbReference>
<name>A0A0D1KRB4_BACIU</name>
<dbReference type="PROSITE" id="PS50943">
    <property type="entry name" value="HTH_CROC1"/>
    <property type="match status" value="1"/>
</dbReference>
<proteinExistence type="predicted"/>
<evidence type="ECO:0000256" key="1">
    <source>
        <dbReference type="ARBA" id="ARBA00023125"/>
    </source>
</evidence>
<organism evidence="4 6">
    <name type="scientific">Bacillus subtilis</name>
    <dbReference type="NCBI Taxonomy" id="1423"/>
    <lineage>
        <taxon>Bacteria</taxon>
        <taxon>Bacillati</taxon>
        <taxon>Bacillota</taxon>
        <taxon>Bacilli</taxon>
        <taxon>Bacillales</taxon>
        <taxon>Bacillaceae</taxon>
        <taxon>Bacillus</taxon>
    </lineage>
</organism>
<dbReference type="EMBL" id="JXBC01000013">
    <property type="protein sequence ID" value="KIU05721.1"/>
    <property type="molecule type" value="Genomic_DNA"/>
</dbReference>
<dbReference type="Pfam" id="PF08671">
    <property type="entry name" value="SinI"/>
    <property type="match status" value="1"/>
</dbReference>
<protein>
    <submittedName>
        <fullName evidence="4">SinR-like transcription regulator</fullName>
    </submittedName>
    <submittedName>
        <fullName evidence="5">Transcriptional regulator SlrR</fullName>
    </submittedName>
</protein>
<feature type="domain" description="HTH cro/C1-type" evidence="2">
    <location>
        <begin position="6"/>
        <end position="61"/>
    </location>
</feature>
<dbReference type="SMART" id="SM00530">
    <property type="entry name" value="HTH_XRE"/>
    <property type="match status" value="1"/>
</dbReference>
<evidence type="ECO:0000259" key="3">
    <source>
        <dbReference type="PROSITE" id="PS51500"/>
    </source>
</evidence>
<dbReference type="SUPFAM" id="SSF47406">
    <property type="entry name" value="SinR repressor dimerisation domain-like"/>
    <property type="match status" value="1"/>
</dbReference>
<dbReference type="SUPFAM" id="SSF47413">
    <property type="entry name" value="lambda repressor-like DNA-binding domains"/>
    <property type="match status" value="1"/>
</dbReference>
<dbReference type="PATRIC" id="fig|1423.173.peg.4266"/>
<dbReference type="EMBL" id="CP120576">
    <property type="protein sequence ID" value="WEY85841.1"/>
    <property type="molecule type" value="Genomic_DNA"/>
</dbReference>
<dbReference type="InterPro" id="IPR010981">
    <property type="entry name" value="SinR/SinI_dimer_dom"/>
</dbReference>
<dbReference type="Pfam" id="PF01381">
    <property type="entry name" value="HTH_3"/>
    <property type="match status" value="1"/>
</dbReference>
<evidence type="ECO:0000259" key="2">
    <source>
        <dbReference type="PROSITE" id="PS50943"/>
    </source>
</evidence>
<dbReference type="PANTHER" id="PTHR46797">
    <property type="entry name" value="HTH-TYPE TRANSCRIPTIONAL REGULATOR"/>
    <property type="match status" value="1"/>
</dbReference>
<dbReference type="Proteomes" id="UP000032247">
    <property type="component" value="Unassembled WGS sequence"/>
</dbReference>
<reference evidence="5" key="2">
    <citation type="submission" date="2023-03" db="EMBL/GenBank/DDBJ databases">
        <title>Complete genome sequences of 52 Bacillus and Priestia strains isolated from West-African fermentations and 26 reference strains from the DSMZ collection.</title>
        <authorList>
            <person name="Wiedenbein E.S."/>
            <person name="Canoy T.S."/>
            <person name="Hui Y."/>
            <person name="Parkouda C."/>
            <person name="Dawende C."/>
            <person name="Ametefe E."/>
            <person name="Jespersen L."/>
            <person name="Nielsen D.S."/>
        </authorList>
    </citation>
    <scope>NUCLEOTIDE SEQUENCE</scope>
    <source>
        <strain evidence="5">PRO56</strain>
    </source>
</reference>
<dbReference type="GO" id="GO:0005829">
    <property type="term" value="C:cytosol"/>
    <property type="evidence" value="ECO:0007669"/>
    <property type="project" value="TreeGrafter"/>
</dbReference>
<dbReference type="InterPro" id="IPR001387">
    <property type="entry name" value="Cro/C1-type_HTH"/>
</dbReference>
<keyword evidence="1" id="KW-0238">DNA-binding</keyword>
<dbReference type="GO" id="GO:0046983">
    <property type="term" value="F:protein dimerization activity"/>
    <property type="evidence" value="ECO:0007669"/>
    <property type="project" value="InterPro"/>
</dbReference>
<dbReference type="InterPro" id="IPR050807">
    <property type="entry name" value="TransReg_Diox_bact_type"/>
</dbReference>
<dbReference type="GO" id="GO:0003700">
    <property type="term" value="F:DNA-binding transcription factor activity"/>
    <property type="evidence" value="ECO:0007669"/>
    <property type="project" value="TreeGrafter"/>
</dbReference>
<dbReference type="NCBIfam" id="NF046032">
    <property type="entry name" value="TransRegSlrRBacil"/>
    <property type="match status" value="1"/>
</dbReference>
<feature type="domain" description="Sin" evidence="3">
    <location>
        <begin position="113"/>
        <end position="151"/>
    </location>
</feature>
<evidence type="ECO:0000313" key="6">
    <source>
        <dbReference type="Proteomes" id="UP000032247"/>
    </source>
</evidence>
<dbReference type="AlphaFoldDB" id="A0A0D1KRB4"/>
<sequence>MIGRIIRLYRKSKGYSINQLAVESGVSKSYLSKIERGVHTNPSVQFLKKVSATLEVELTELFDAETMMYEKISGGEEEWRVHLVQAVQAGMEKKELFTFTNRLKKEQPETASYRNRKLTESNIEEWKALMAEAREIGLSVHEVKSFLKTMGR</sequence>
<dbReference type="PROSITE" id="PS51500">
    <property type="entry name" value="SIN"/>
    <property type="match status" value="1"/>
</dbReference>
<dbReference type="PANTHER" id="PTHR46797:SF1">
    <property type="entry name" value="METHYLPHOSPHONATE SYNTHASE"/>
    <property type="match status" value="1"/>
</dbReference>
<dbReference type="Gene3D" id="1.10.260.40">
    <property type="entry name" value="lambda repressor-like DNA-binding domains"/>
    <property type="match status" value="1"/>
</dbReference>
<dbReference type="GO" id="GO:0003677">
    <property type="term" value="F:DNA binding"/>
    <property type="evidence" value="ECO:0007669"/>
    <property type="project" value="UniProtKB-KW"/>
</dbReference>
<dbReference type="InterPro" id="IPR036281">
    <property type="entry name" value="SinR/SinI_dimer_dom_sf"/>
</dbReference>
<accession>A0A0D1KRB4</accession>
<dbReference type="STRING" id="483913.AN935_17295"/>
<gene>
    <name evidence="5" type="primary">slrR</name>
    <name evidence="5" type="ORF">P5633_06715</name>
    <name evidence="4" type="ORF">SC09_contig4orf00607</name>
</gene>
<evidence type="ECO:0000313" key="4">
    <source>
        <dbReference type="EMBL" id="KIU05721.1"/>
    </source>
</evidence>
<reference evidence="4 6" key="1">
    <citation type="submission" date="2014-12" db="EMBL/GenBank/DDBJ databases">
        <title>Comparative genome analysis of Bacillus coagulans HM-08, Clostridium butyricum HM-68, Bacillus subtilis HM-66 and Bacillus licheniformis BL-09.</title>
        <authorList>
            <person name="Zhang H."/>
        </authorList>
    </citation>
    <scope>NUCLEOTIDE SEQUENCE [LARGE SCALE GENOMIC DNA]</scope>
    <source>
        <strain evidence="4 6">HM-66</strain>
    </source>
</reference>
<dbReference type="InterPro" id="IPR010982">
    <property type="entry name" value="Lambda_DNA-bd_dom_sf"/>
</dbReference>
<dbReference type="Proteomes" id="UP001214898">
    <property type="component" value="Chromosome"/>
</dbReference>